<sequence>MANRLLEKNSSAVQKRIASHEFTDEGGDEYEGSEFGGFGDYFRRKKIKLQNLDVELRNSSEGKPQIFKGVVAHVSGYTQPPLHVLHKELVQHGAGFLQYLDSKTMATHIIASAMPPKKSVDFTKYRVVRPAWVMDSIHAGRLLPWSDYKVIDEGARQKTIKFEGGKMISQQSQQSYSGYRDQTQNSFYTRQFQKSSEGGSSPQSVSPLPPHTQNPAEARSLHQSSSPFQSKSASKLARAHDAIEDEEDVDVDVLQEQLLSAEDNDVIGDKLPPKENEPEESWDLPPSGQEVSPPPPPAPPGKPMTSEEHNAVLLSDPKIRQSSTANPDFLKQYYSESRLHHLSAWKADLKSRLQKLASERGPAAKPTRRKSGSRRYIMHVDFDSFFCAISLKKAPEYLDKPAVVAHGNGSGSEIASCNYPAREFGVKNGMWMKRALELCPDLKILPYDFPGYEEASRKFYDAILDVGGVVQSVSIDEALLDVTDIVLSAAGSSGAGLSDGVMRKEQEKADEIATKLRAEIKKKTDCNVSVGIGGNVLLAKIALRKAKPAGQYQVKPEEVLDILGDLKVESLPGVAYSIGGKLEEIGIKLVKDIRETPKERLVSVLGPKTGEKLWEYARGIDHTEVGAQPIRKSVSADVNWGIRFINQEEAETFVRNLCQELERRLLNEGVKGKQLTMKIMKRAADAPLDPPKHLGHGKCDTFNKSAAFGVATHNAETIAKEAVAILRSFKFTPGDLRGLGVQMTKLEPLKPSAAPEGSQKKLNFGPFNAAVSAKKQKPEQEQIHDDGGPSGSGSGHPSHDIDQDPITEDPLTPRKQKVHPALALARANAADPKATTPLNMRGTQFLIPSNADPAVIAELPQDIRSRLIAQSKVSSAVSSRSASPSNSRSNSPALTDDVPSDVDPEVFNALPEDMKQEILASYGLRRRGGGGAQTVLPQSPRKNRALNRPKDKPSPSKRGLKNLFSRAREKERQKDAQANRYQSNLMKQKAPADELDVIEDLDEEFLKELPEELRHEVIQEHRRSRAQKAGLSLQAQRRPPGQRGDPDENAAARGVQTKLVFPEKPPKIEFMQSGLTDVRQIKDMISEWHNTSREDGPHRADVEVFENYLKRVIVEERDMDKVKRLVKFLELIIEEEGIDGSEGKVGWVEAMESIKGAVQEGMKQRGLGKMEF</sequence>
<feature type="binding site" evidence="17">
    <location>
        <position position="477"/>
    </location>
    <ligand>
        <name>Mg(2+)</name>
        <dbReference type="ChEBI" id="CHEBI:18420"/>
        <label>1</label>
    </ligand>
</feature>
<dbReference type="GO" id="GO:0003684">
    <property type="term" value="F:damaged DNA binding"/>
    <property type="evidence" value="ECO:0007669"/>
    <property type="project" value="UniProtKB-UniRule"/>
</dbReference>
<comment type="subcellular location">
    <subcellularLocation>
        <location evidence="2">Mitochondrion</location>
    </subcellularLocation>
    <subcellularLocation>
        <location evidence="1 16">Nucleus</location>
    </subcellularLocation>
</comment>
<evidence type="ECO:0000259" key="19">
    <source>
        <dbReference type="SMART" id="SM00292"/>
    </source>
</evidence>
<evidence type="ECO:0000256" key="17">
    <source>
        <dbReference type="PIRSR" id="PIRSR036573-2"/>
    </source>
</evidence>
<dbReference type="Gene3D" id="3.40.50.10190">
    <property type="entry name" value="BRCT domain"/>
    <property type="match status" value="1"/>
</dbReference>
<dbReference type="Gene3D" id="1.20.58.1280">
    <property type="entry name" value="DNA repair protein Rev1, C-terminal domain"/>
    <property type="match status" value="1"/>
</dbReference>
<feature type="region of interest" description="Disordered" evidence="18">
    <location>
        <begin position="874"/>
        <end position="905"/>
    </location>
</feature>
<evidence type="ECO:0000256" key="16">
    <source>
        <dbReference type="PIRNR" id="PIRNR036573"/>
    </source>
</evidence>
<keyword evidence="6 16" id="KW-0808">Transferase</keyword>
<feature type="compositionally biased region" description="Basic and acidic residues" evidence="18">
    <location>
        <begin position="966"/>
        <end position="977"/>
    </location>
</feature>
<keyword evidence="11 16" id="KW-0238">DNA-binding</keyword>
<proteinExistence type="inferred from homology"/>
<keyword evidence="5 16" id="KW-0237">DNA synthesis</keyword>
<accession>A0AAV9HJL0</accession>
<feature type="compositionally biased region" description="Pro residues" evidence="18">
    <location>
        <begin position="292"/>
        <end position="302"/>
    </location>
</feature>
<dbReference type="CDD" id="cd01701">
    <property type="entry name" value="PolY_Rev1"/>
    <property type="match status" value="1"/>
</dbReference>
<keyword evidence="7 16" id="KW-0548">Nucleotidyltransferase</keyword>
<feature type="region of interest" description="Disordered" evidence="18">
    <location>
        <begin position="1019"/>
        <end position="1051"/>
    </location>
</feature>
<evidence type="ECO:0000256" key="13">
    <source>
        <dbReference type="ARBA" id="ARBA00023204"/>
    </source>
</evidence>
<dbReference type="GO" id="GO:0046872">
    <property type="term" value="F:metal ion binding"/>
    <property type="evidence" value="ECO:0007669"/>
    <property type="project" value="UniProtKB-KW"/>
</dbReference>
<keyword evidence="10 17" id="KW-0460">Magnesium</keyword>
<evidence type="ECO:0000256" key="7">
    <source>
        <dbReference type="ARBA" id="ARBA00022695"/>
    </source>
</evidence>
<evidence type="ECO:0000256" key="5">
    <source>
        <dbReference type="ARBA" id="ARBA00022634"/>
    </source>
</evidence>
<dbReference type="SUPFAM" id="SSF52113">
    <property type="entry name" value="BRCT domain"/>
    <property type="match status" value="1"/>
</dbReference>
<evidence type="ECO:0000256" key="10">
    <source>
        <dbReference type="ARBA" id="ARBA00022842"/>
    </source>
</evidence>
<name>A0AAV9HJL0_9PEZI</name>
<evidence type="ECO:0000256" key="9">
    <source>
        <dbReference type="ARBA" id="ARBA00022763"/>
    </source>
</evidence>
<dbReference type="InterPro" id="IPR038401">
    <property type="entry name" value="Rev1_C_sf"/>
</dbReference>
<comment type="caution">
    <text evidence="20">The sequence shown here is derived from an EMBL/GenBank/DDBJ whole genome shotgun (WGS) entry which is preliminary data.</text>
</comment>
<evidence type="ECO:0000256" key="14">
    <source>
        <dbReference type="ARBA" id="ARBA00023242"/>
    </source>
</evidence>
<dbReference type="InterPro" id="IPR001126">
    <property type="entry name" value="UmuC"/>
</dbReference>
<evidence type="ECO:0000256" key="3">
    <source>
        <dbReference type="ARBA" id="ARBA00010945"/>
    </source>
</evidence>
<comment type="cofactor">
    <cofactor evidence="17">
        <name>Mg(2+)</name>
        <dbReference type="ChEBI" id="CHEBI:18420"/>
    </cofactor>
    <text evidence="17">Binds 2 magnesium ions.</text>
</comment>
<comment type="function">
    <text evidence="15">Deoxycytidyl transferase involved in DNA repair. Transfers a dCMP residue from dCTP to the 3'-end of a DNA primer in a template-dependent reaction. May assist in the first step in the bypass of abasic lesions by the insertion of a nucleotide opposite the lesion. Required for normal induction of mutations by physical and chemical agents. Involved in mitochondrial DNA mutagenesis.</text>
</comment>
<dbReference type="CDD" id="cd17719">
    <property type="entry name" value="BRCT_Rev1"/>
    <property type="match status" value="1"/>
</dbReference>
<keyword evidence="9 16" id="KW-0227">DNA damage</keyword>
<feature type="region of interest" description="Disordered" evidence="18">
    <location>
        <begin position="925"/>
        <end position="988"/>
    </location>
</feature>
<dbReference type="InterPro" id="IPR053848">
    <property type="entry name" value="IMS_HHH_1"/>
</dbReference>
<keyword evidence="8 17" id="KW-0479">Metal-binding</keyword>
<evidence type="ECO:0000256" key="18">
    <source>
        <dbReference type="SAM" id="MobiDB-lite"/>
    </source>
</evidence>
<dbReference type="InterPro" id="IPR001357">
    <property type="entry name" value="BRCT_dom"/>
</dbReference>
<evidence type="ECO:0000256" key="4">
    <source>
        <dbReference type="ARBA" id="ARBA00020399"/>
    </source>
</evidence>
<evidence type="ECO:0000256" key="1">
    <source>
        <dbReference type="ARBA" id="ARBA00004123"/>
    </source>
</evidence>
<evidence type="ECO:0000256" key="2">
    <source>
        <dbReference type="ARBA" id="ARBA00004173"/>
    </source>
</evidence>
<evidence type="ECO:0000256" key="6">
    <source>
        <dbReference type="ARBA" id="ARBA00022679"/>
    </source>
</evidence>
<dbReference type="InterPro" id="IPR036775">
    <property type="entry name" value="DNA_pol_Y-fam_lit_finger_sf"/>
</dbReference>
<dbReference type="GO" id="GO:0017125">
    <property type="term" value="F:deoxycytidyl transferase activity"/>
    <property type="evidence" value="ECO:0007669"/>
    <property type="project" value="TreeGrafter"/>
</dbReference>
<dbReference type="Pfam" id="PF21999">
    <property type="entry name" value="IMS_HHH_1"/>
    <property type="match status" value="1"/>
</dbReference>
<keyword evidence="13 16" id="KW-0234">DNA repair</keyword>
<dbReference type="Gene3D" id="3.30.1490.100">
    <property type="entry name" value="DNA polymerase, Y-family, little finger domain"/>
    <property type="match status" value="1"/>
</dbReference>
<dbReference type="Pfam" id="PF14377">
    <property type="entry name" value="UBM"/>
    <property type="match status" value="3"/>
</dbReference>
<dbReference type="SMART" id="SM00292">
    <property type="entry name" value="BRCT"/>
    <property type="match status" value="1"/>
</dbReference>
<dbReference type="EC" id="2.7.7.-" evidence="16"/>
<evidence type="ECO:0000256" key="11">
    <source>
        <dbReference type="ARBA" id="ARBA00023125"/>
    </source>
</evidence>
<feature type="compositionally biased region" description="Basic and acidic residues" evidence="18">
    <location>
        <begin position="776"/>
        <end position="787"/>
    </location>
</feature>
<dbReference type="AlphaFoldDB" id="A0AAV9HJL0"/>
<feature type="region of interest" description="Disordered" evidence="18">
    <location>
        <begin position="191"/>
        <end position="242"/>
    </location>
</feature>
<dbReference type="InterPro" id="IPR017961">
    <property type="entry name" value="DNA_pol_Y-fam_little_finger"/>
</dbReference>
<feature type="domain" description="BRCT" evidence="19">
    <location>
        <begin position="64"/>
        <end position="140"/>
    </location>
</feature>
<evidence type="ECO:0000313" key="21">
    <source>
        <dbReference type="Proteomes" id="UP001321749"/>
    </source>
</evidence>
<protein>
    <recommendedName>
        <fullName evidence="4 16">DNA repair protein REV1</fullName>
        <ecNumber evidence="16">2.7.7.-</ecNumber>
    </recommendedName>
</protein>
<dbReference type="Gene3D" id="3.30.70.270">
    <property type="match status" value="1"/>
</dbReference>
<keyword evidence="14 16" id="KW-0539">Nucleus</keyword>
<evidence type="ECO:0000313" key="20">
    <source>
        <dbReference type="EMBL" id="KAK4459216.1"/>
    </source>
</evidence>
<dbReference type="PANTHER" id="PTHR45990">
    <property type="entry name" value="DNA REPAIR PROTEIN REV1"/>
    <property type="match status" value="1"/>
</dbReference>
<dbReference type="InterPro" id="IPR012112">
    <property type="entry name" value="REV1"/>
</dbReference>
<feature type="compositionally biased region" description="Low complexity" evidence="18">
    <location>
        <begin position="195"/>
        <end position="206"/>
    </location>
</feature>
<organism evidence="20 21">
    <name type="scientific">Cladorrhinum samala</name>
    <dbReference type="NCBI Taxonomy" id="585594"/>
    <lineage>
        <taxon>Eukaryota</taxon>
        <taxon>Fungi</taxon>
        <taxon>Dikarya</taxon>
        <taxon>Ascomycota</taxon>
        <taxon>Pezizomycotina</taxon>
        <taxon>Sordariomycetes</taxon>
        <taxon>Sordariomycetidae</taxon>
        <taxon>Sordariales</taxon>
        <taxon>Podosporaceae</taxon>
        <taxon>Cladorrhinum</taxon>
    </lineage>
</organism>
<dbReference type="GO" id="GO:0006281">
    <property type="term" value="P:DNA repair"/>
    <property type="evidence" value="ECO:0007669"/>
    <property type="project" value="UniProtKB-KW"/>
</dbReference>
<feature type="binding site" evidence="17">
    <location>
        <position position="476"/>
    </location>
    <ligand>
        <name>Mg(2+)</name>
        <dbReference type="ChEBI" id="CHEBI:18420"/>
        <label>1</label>
    </ligand>
</feature>
<dbReference type="Gene3D" id="1.10.150.20">
    <property type="entry name" value="5' to 3' exonuclease, C-terminal subdomain"/>
    <property type="match status" value="1"/>
</dbReference>
<dbReference type="InterPro" id="IPR036420">
    <property type="entry name" value="BRCT_dom_sf"/>
</dbReference>
<dbReference type="PANTHER" id="PTHR45990:SF1">
    <property type="entry name" value="DNA REPAIR PROTEIN REV1"/>
    <property type="match status" value="1"/>
</dbReference>
<feature type="region of interest" description="Disordered" evidence="18">
    <location>
        <begin position="260"/>
        <end position="307"/>
    </location>
</feature>
<dbReference type="GO" id="GO:0005739">
    <property type="term" value="C:mitochondrion"/>
    <property type="evidence" value="ECO:0007669"/>
    <property type="project" value="UniProtKB-SubCell"/>
</dbReference>
<dbReference type="Proteomes" id="UP001321749">
    <property type="component" value="Unassembled WGS sequence"/>
</dbReference>
<comment type="similarity">
    <text evidence="3 16">Belongs to the DNA polymerase type-Y family.</text>
</comment>
<dbReference type="GO" id="GO:0042276">
    <property type="term" value="P:error-prone translesion synthesis"/>
    <property type="evidence" value="ECO:0007669"/>
    <property type="project" value="InterPro"/>
</dbReference>
<feature type="compositionally biased region" description="Low complexity" evidence="18">
    <location>
        <begin position="221"/>
        <end position="236"/>
    </location>
</feature>
<dbReference type="GO" id="GO:0005634">
    <property type="term" value="C:nucleus"/>
    <property type="evidence" value="ECO:0007669"/>
    <property type="project" value="UniProtKB-SubCell"/>
</dbReference>
<dbReference type="Gene3D" id="6.10.250.1490">
    <property type="match status" value="1"/>
</dbReference>
<dbReference type="InterPro" id="IPR031991">
    <property type="entry name" value="Rev1_C"/>
</dbReference>
<dbReference type="Pfam" id="PF11799">
    <property type="entry name" value="IMS_C"/>
    <property type="match status" value="1"/>
</dbReference>
<keyword evidence="12" id="KW-0496">Mitochondrion</keyword>
<keyword evidence="21" id="KW-1185">Reference proteome</keyword>
<dbReference type="Pfam" id="PF00817">
    <property type="entry name" value="IMS"/>
    <property type="match status" value="1"/>
</dbReference>
<evidence type="ECO:0000256" key="15">
    <source>
        <dbReference type="ARBA" id="ARBA00058985"/>
    </source>
</evidence>
<feature type="compositionally biased region" description="Low complexity" evidence="18">
    <location>
        <begin position="874"/>
        <end position="892"/>
    </location>
</feature>
<dbReference type="GO" id="GO:0003887">
    <property type="term" value="F:DNA-directed DNA polymerase activity"/>
    <property type="evidence" value="ECO:0007669"/>
    <property type="project" value="InterPro"/>
</dbReference>
<dbReference type="InterPro" id="IPR043128">
    <property type="entry name" value="Rev_trsase/Diguanyl_cyclase"/>
</dbReference>
<evidence type="ECO:0000256" key="8">
    <source>
        <dbReference type="ARBA" id="ARBA00022723"/>
    </source>
</evidence>
<evidence type="ECO:0000256" key="12">
    <source>
        <dbReference type="ARBA" id="ARBA00023128"/>
    </source>
</evidence>
<dbReference type="FunFam" id="3.30.70.270:FF:000040">
    <property type="entry name" value="DNA repair protein REV1"/>
    <property type="match status" value="1"/>
</dbReference>
<dbReference type="PIRSF" id="PIRSF036573">
    <property type="entry name" value="REV1"/>
    <property type="match status" value="1"/>
</dbReference>
<feature type="compositionally biased region" description="Basic and acidic residues" evidence="18">
    <location>
        <begin position="267"/>
        <end position="276"/>
    </location>
</feature>
<dbReference type="Pfam" id="PF16727">
    <property type="entry name" value="REV1_C"/>
    <property type="match status" value="1"/>
</dbReference>
<dbReference type="Gene3D" id="3.40.1170.60">
    <property type="match status" value="1"/>
</dbReference>
<reference evidence="20" key="1">
    <citation type="journal article" date="2023" name="Mol. Phylogenet. Evol.">
        <title>Genome-scale phylogeny and comparative genomics of the fungal order Sordariales.</title>
        <authorList>
            <person name="Hensen N."/>
            <person name="Bonometti L."/>
            <person name="Westerberg I."/>
            <person name="Brannstrom I.O."/>
            <person name="Guillou S."/>
            <person name="Cros-Aarteil S."/>
            <person name="Calhoun S."/>
            <person name="Haridas S."/>
            <person name="Kuo A."/>
            <person name="Mondo S."/>
            <person name="Pangilinan J."/>
            <person name="Riley R."/>
            <person name="LaButti K."/>
            <person name="Andreopoulos B."/>
            <person name="Lipzen A."/>
            <person name="Chen C."/>
            <person name="Yan M."/>
            <person name="Daum C."/>
            <person name="Ng V."/>
            <person name="Clum A."/>
            <person name="Steindorff A."/>
            <person name="Ohm R.A."/>
            <person name="Martin F."/>
            <person name="Silar P."/>
            <person name="Natvig D.O."/>
            <person name="Lalanne C."/>
            <person name="Gautier V."/>
            <person name="Ament-Velasquez S.L."/>
            <person name="Kruys A."/>
            <person name="Hutchinson M.I."/>
            <person name="Powell A.J."/>
            <person name="Barry K."/>
            <person name="Miller A.N."/>
            <person name="Grigoriev I.V."/>
            <person name="Debuchy R."/>
            <person name="Gladieux P."/>
            <person name="Hiltunen Thoren M."/>
            <person name="Johannesson H."/>
        </authorList>
    </citation>
    <scope>NUCLEOTIDE SEQUENCE</scope>
    <source>
        <strain evidence="20">PSN324</strain>
    </source>
</reference>
<dbReference type="InterPro" id="IPR025527">
    <property type="entry name" value="HUWE1/Rev1_UBM"/>
</dbReference>
<dbReference type="SUPFAM" id="SSF100879">
    <property type="entry name" value="Lesion bypass DNA polymerase (Y-family), little finger domain"/>
    <property type="match status" value="1"/>
</dbReference>
<feature type="binding site" evidence="17">
    <location>
        <position position="381"/>
    </location>
    <ligand>
        <name>Mg(2+)</name>
        <dbReference type="ChEBI" id="CHEBI:18420"/>
        <label>1</label>
    </ligand>
</feature>
<dbReference type="GO" id="GO:0070987">
    <property type="term" value="P:error-free translesion synthesis"/>
    <property type="evidence" value="ECO:0007669"/>
    <property type="project" value="UniProtKB-ARBA"/>
</dbReference>
<gene>
    <name evidence="20" type="ORF">QBC42DRAFT_232255</name>
</gene>
<dbReference type="Gene3D" id="6.10.250.1630">
    <property type="match status" value="1"/>
</dbReference>
<dbReference type="InterPro" id="IPR043502">
    <property type="entry name" value="DNA/RNA_pol_sf"/>
</dbReference>
<dbReference type="EMBL" id="MU865043">
    <property type="protein sequence ID" value="KAK4459216.1"/>
    <property type="molecule type" value="Genomic_DNA"/>
</dbReference>
<dbReference type="FunFam" id="3.40.50.10190:FF:000011">
    <property type="entry name" value="DNA repair protein REV1"/>
    <property type="match status" value="1"/>
</dbReference>
<dbReference type="FunFam" id="3.30.1490.100:FF:000001">
    <property type="entry name" value="DNA repair protein REV1"/>
    <property type="match status" value="1"/>
</dbReference>
<dbReference type="SUPFAM" id="SSF56672">
    <property type="entry name" value="DNA/RNA polymerases"/>
    <property type="match status" value="1"/>
</dbReference>
<feature type="region of interest" description="Disordered" evidence="18">
    <location>
        <begin position="771"/>
        <end position="816"/>
    </location>
</feature>
<reference evidence="20" key="2">
    <citation type="submission" date="2023-06" db="EMBL/GenBank/DDBJ databases">
        <authorList>
            <consortium name="Lawrence Berkeley National Laboratory"/>
            <person name="Mondo S.J."/>
            <person name="Hensen N."/>
            <person name="Bonometti L."/>
            <person name="Westerberg I."/>
            <person name="Brannstrom I.O."/>
            <person name="Guillou S."/>
            <person name="Cros-Aarteil S."/>
            <person name="Calhoun S."/>
            <person name="Haridas S."/>
            <person name="Kuo A."/>
            <person name="Pangilinan J."/>
            <person name="Riley R."/>
            <person name="Labutti K."/>
            <person name="Andreopoulos B."/>
            <person name="Lipzen A."/>
            <person name="Chen C."/>
            <person name="Yanf M."/>
            <person name="Daum C."/>
            <person name="Ng V."/>
            <person name="Clum A."/>
            <person name="Steindorff A."/>
            <person name="Ohm R."/>
            <person name="Martin F."/>
            <person name="Silar P."/>
            <person name="Natvig D."/>
            <person name="Lalanne C."/>
            <person name="Gautier V."/>
            <person name="Ament-Velasquez S.L."/>
            <person name="Kruys A."/>
            <person name="Hutchinson M.I."/>
            <person name="Powell A.J."/>
            <person name="Barry K."/>
            <person name="Miller A.N."/>
            <person name="Grigoriev I.V."/>
            <person name="Debuchy R."/>
            <person name="Gladieux P."/>
            <person name="Thoren M.H."/>
            <person name="Johannesson H."/>
        </authorList>
    </citation>
    <scope>NUCLEOTIDE SEQUENCE</scope>
    <source>
        <strain evidence="20">PSN324</strain>
    </source>
</reference>